<dbReference type="SUPFAM" id="SSF47384">
    <property type="entry name" value="Homodimeric domain of signal transducing histidine kinase"/>
    <property type="match status" value="1"/>
</dbReference>
<dbReference type="AlphaFoldDB" id="A0A1G8VSH5"/>
<dbReference type="Pfam" id="PF13426">
    <property type="entry name" value="PAS_9"/>
    <property type="match status" value="1"/>
</dbReference>
<dbReference type="SMART" id="SM00387">
    <property type="entry name" value="HATPase_c"/>
    <property type="match status" value="1"/>
</dbReference>
<dbReference type="GO" id="GO:0006355">
    <property type="term" value="P:regulation of DNA-templated transcription"/>
    <property type="evidence" value="ECO:0007669"/>
    <property type="project" value="InterPro"/>
</dbReference>
<dbReference type="InterPro" id="IPR035965">
    <property type="entry name" value="PAS-like_dom_sf"/>
</dbReference>
<protein>
    <recommendedName>
        <fullName evidence="2">histidine kinase</fullName>
        <ecNumber evidence="2">2.7.13.3</ecNumber>
    </recommendedName>
</protein>
<dbReference type="PROSITE" id="PS50112">
    <property type="entry name" value="PAS"/>
    <property type="match status" value="1"/>
</dbReference>
<evidence type="ECO:0000256" key="5">
    <source>
        <dbReference type="ARBA" id="ARBA00022741"/>
    </source>
</evidence>
<keyword evidence="5" id="KW-0547">Nucleotide-binding</keyword>
<dbReference type="STRING" id="407036.SAMN05216243_0327"/>
<dbReference type="CDD" id="cd00082">
    <property type="entry name" value="HisKA"/>
    <property type="match status" value="1"/>
</dbReference>
<evidence type="ECO:0000256" key="8">
    <source>
        <dbReference type="ARBA" id="ARBA00023012"/>
    </source>
</evidence>
<dbReference type="Gene3D" id="1.10.287.130">
    <property type="match status" value="1"/>
</dbReference>
<dbReference type="EC" id="2.7.13.3" evidence="2"/>
<accession>A0A1G8VSH5</accession>
<dbReference type="CDD" id="cd00130">
    <property type="entry name" value="PAS"/>
    <property type="match status" value="1"/>
</dbReference>
<feature type="domain" description="Histidine kinase" evidence="9">
    <location>
        <begin position="328"/>
        <end position="533"/>
    </location>
</feature>
<dbReference type="Gene3D" id="3.30.450.20">
    <property type="entry name" value="PAS domain"/>
    <property type="match status" value="1"/>
</dbReference>
<evidence type="ECO:0000256" key="2">
    <source>
        <dbReference type="ARBA" id="ARBA00012438"/>
    </source>
</evidence>
<keyword evidence="6" id="KW-0418">Kinase</keyword>
<evidence type="ECO:0000256" key="1">
    <source>
        <dbReference type="ARBA" id="ARBA00000085"/>
    </source>
</evidence>
<dbReference type="RefSeq" id="WP_093210454.1">
    <property type="nucleotide sequence ID" value="NZ_FNFL01000001.1"/>
</dbReference>
<dbReference type="SMART" id="SM00388">
    <property type="entry name" value="HisKA"/>
    <property type="match status" value="1"/>
</dbReference>
<dbReference type="PROSITE" id="PS50109">
    <property type="entry name" value="HIS_KIN"/>
    <property type="match status" value="1"/>
</dbReference>
<keyword evidence="4" id="KW-0808">Transferase</keyword>
<dbReference type="InterPro" id="IPR000014">
    <property type="entry name" value="PAS"/>
</dbReference>
<dbReference type="Gene3D" id="3.30.450.40">
    <property type="match status" value="1"/>
</dbReference>
<keyword evidence="8" id="KW-0902">Two-component regulatory system</keyword>
<dbReference type="SMART" id="SM00091">
    <property type="entry name" value="PAS"/>
    <property type="match status" value="1"/>
</dbReference>
<dbReference type="InterPro" id="IPR004358">
    <property type="entry name" value="Sig_transdc_His_kin-like_C"/>
</dbReference>
<keyword evidence="3" id="KW-0597">Phosphoprotein</keyword>
<dbReference type="SUPFAM" id="SSF55785">
    <property type="entry name" value="PYP-like sensor domain (PAS domain)"/>
    <property type="match status" value="1"/>
</dbReference>
<evidence type="ECO:0000313" key="11">
    <source>
        <dbReference type="EMBL" id="SDJ69031.1"/>
    </source>
</evidence>
<dbReference type="GO" id="GO:0000155">
    <property type="term" value="F:phosphorelay sensor kinase activity"/>
    <property type="evidence" value="ECO:0007669"/>
    <property type="project" value="InterPro"/>
</dbReference>
<evidence type="ECO:0000256" key="4">
    <source>
        <dbReference type="ARBA" id="ARBA00022679"/>
    </source>
</evidence>
<dbReference type="Gene3D" id="3.30.565.10">
    <property type="entry name" value="Histidine kinase-like ATPase, C-terminal domain"/>
    <property type="match status" value="1"/>
</dbReference>
<evidence type="ECO:0000256" key="7">
    <source>
        <dbReference type="ARBA" id="ARBA00022840"/>
    </source>
</evidence>
<dbReference type="InterPro" id="IPR036097">
    <property type="entry name" value="HisK_dim/P_sf"/>
</dbReference>
<sequence>MKDFNTYIRKSKDDCKNILGMSPDEIPFLKVGLTKEQLQHRQQTYRKVLAIVNEFMKKLIEYMNGIPTLIVTTDDKGYVLEIFGDSSIKKMVDSLGITIGVKFDEKDVGTNSVSLALKYGEPIGLIGDDHFHDVLAGVACYSAPFSYSDNDKLAGTVSIMTLVEYANQFHLGLLSSAVDTIEGEIRLQEQNNKLHLLNQVLINSAPLGIVMTDMNREILEYNPGAADIIGLTKEEIKQKGITSLSEINKYIDKVLSNGNKIENMEVTVKDYKERTDKVCLLDVLPLYDSFQQTIGAFAQFRDMTNYYELQKQVIQSEKLSAIGKLGAGLAHEIRNPLTSIIGLTQLLKENNEQNKYLEIITDELERMKSLVNQFVLLGKPTKLHKTNSNIPRLISDTVELMNSNAQLNDIEIDFISDIPDLYIFVDESQIKQVLINFIKNAFEAMPDGGRLIINLEVNHEKKELAISISDEGKGMTEKEIESLGTPFFTTKESGLGMGLPICFDIIKAHNGTIDVESEKGVGTTIYLILPFHNIPERKRKNG</sequence>
<name>A0A1G8VSH5_9BACI</name>
<gene>
    <name evidence="11" type="ORF">SAMN05216243_0327</name>
</gene>
<dbReference type="InterPro" id="IPR005467">
    <property type="entry name" value="His_kinase_dom"/>
</dbReference>
<dbReference type="InterPro" id="IPR029016">
    <property type="entry name" value="GAF-like_dom_sf"/>
</dbReference>
<dbReference type="OrthoDB" id="9784397at2"/>
<evidence type="ECO:0000259" key="10">
    <source>
        <dbReference type="PROSITE" id="PS50112"/>
    </source>
</evidence>
<comment type="catalytic activity">
    <reaction evidence="1">
        <text>ATP + protein L-histidine = ADP + protein N-phospho-L-histidine.</text>
        <dbReference type="EC" id="2.7.13.3"/>
    </reaction>
</comment>
<dbReference type="InterPro" id="IPR003661">
    <property type="entry name" value="HisK_dim/P_dom"/>
</dbReference>
<keyword evidence="12" id="KW-1185">Reference proteome</keyword>
<dbReference type="SUPFAM" id="SSF55874">
    <property type="entry name" value="ATPase domain of HSP90 chaperone/DNA topoisomerase II/histidine kinase"/>
    <property type="match status" value="1"/>
</dbReference>
<dbReference type="PANTHER" id="PTHR43065">
    <property type="entry name" value="SENSOR HISTIDINE KINASE"/>
    <property type="match status" value="1"/>
</dbReference>
<evidence type="ECO:0000313" key="12">
    <source>
        <dbReference type="Proteomes" id="UP000198694"/>
    </source>
</evidence>
<reference evidence="11 12" key="1">
    <citation type="submission" date="2016-10" db="EMBL/GenBank/DDBJ databases">
        <authorList>
            <person name="de Groot N.N."/>
        </authorList>
    </citation>
    <scope>NUCLEOTIDE SEQUENCE [LARGE SCALE GENOMIC DNA]</scope>
    <source>
        <strain evidence="11 12">CGMCC 1.6502</strain>
    </source>
</reference>
<evidence type="ECO:0000256" key="6">
    <source>
        <dbReference type="ARBA" id="ARBA00022777"/>
    </source>
</evidence>
<evidence type="ECO:0000256" key="3">
    <source>
        <dbReference type="ARBA" id="ARBA00022553"/>
    </source>
</evidence>
<dbReference type="EMBL" id="FNFL01000001">
    <property type="protein sequence ID" value="SDJ69031.1"/>
    <property type="molecule type" value="Genomic_DNA"/>
</dbReference>
<dbReference type="InterPro" id="IPR036890">
    <property type="entry name" value="HATPase_C_sf"/>
</dbReference>
<evidence type="ECO:0000259" key="9">
    <source>
        <dbReference type="PROSITE" id="PS50109"/>
    </source>
</evidence>
<dbReference type="Proteomes" id="UP000198694">
    <property type="component" value="Unassembled WGS sequence"/>
</dbReference>
<dbReference type="GO" id="GO:0005524">
    <property type="term" value="F:ATP binding"/>
    <property type="evidence" value="ECO:0007669"/>
    <property type="project" value="UniProtKB-KW"/>
</dbReference>
<feature type="domain" description="PAS" evidence="10">
    <location>
        <begin position="201"/>
        <end position="236"/>
    </location>
</feature>
<proteinExistence type="predicted"/>
<dbReference type="NCBIfam" id="TIGR00229">
    <property type="entry name" value="sensory_box"/>
    <property type="match status" value="1"/>
</dbReference>
<dbReference type="Pfam" id="PF02518">
    <property type="entry name" value="HATPase_c"/>
    <property type="match status" value="1"/>
</dbReference>
<dbReference type="InterPro" id="IPR003594">
    <property type="entry name" value="HATPase_dom"/>
</dbReference>
<organism evidence="11 12">
    <name type="scientific">Sediminibacillus albus</name>
    <dbReference type="NCBI Taxonomy" id="407036"/>
    <lineage>
        <taxon>Bacteria</taxon>
        <taxon>Bacillati</taxon>
        <taxon>Bacillota</taxon>
        <taxon>Bacilli</taxon>
        <taxon>Bacillales</taxon>
        <taxon>Bacillaceae</taxon>
        <taxon>Sediminibacillus</taxon>
    </lineage>
</organism>
<dbReference type="PRINTS" id="PR00344">
    <property type="entry name" value="BCTRLSENSOR"/>
</dbReference>
<dbReference type="PANTHER" id="PTHR43065:SF10">
    <property type="entry name" value="PEROXIDE STRESS-ACTIVATED HISTIDINE KINASE MAK3"/>
    <property type="match status" value="1"/>
</dbReference>
<dbReference type="Pfam" id="PF00512">
    <property type="entry name" value="HisKA"/>
    <property type="match status" value="1"/>
</dbReference>
<keyword evidence="7" id="KW-0067">ATP-binding</keyword>